<gene>
    <name evidence="2" type="primary">TY3B-I_862</name>
    <name evidence="2" type="ORF">CK203_066445</name>
</gene>
<dbReference type="GO" id="GO:0015074">
    <property type="term" value="P:DNA integration"/>
    <property type="evidence" value="ECO:0007669"/>
    <property type="project" value="InterPro"/>
</dbReference>
<evidence type="ECO:0000259" key="1">
    <source>
        <dbReference type="PROSITE" id="PS50994"/>
    </source>
</evidence>
<feature type="domain" description="Integrase catalytic" evidence="1">
    <location>
        <begin position="145"/>
        <end position="310"/>
    </location>
</feature>
<sequence length="555" mass="64046">MYDYISEFNPCFDVHDSGACFCTLVAQPTILQKVIEAQRKDKKLECMRSQIMAGDAVEGWNIHSNGGIHFLNKLCVPNDAQVKEEVMKEAHHSRFTVHPGETKMYHDLKRQYWWQGMKRDISRFVSKCLTCQQVKVEHQKPAGLLQPLPIAEWKWDHVTMDFVTGLPRTPQSKDSVWVIVDRLTKSAHFLPMRITDSVIVLSKLYVKEIVRLHGVPLSIVSDRDPRFTSQFWQSLQKALGTEIKLSSAFHPQTDGQSERVIQILEDMLRACVMDFKGNWVEHLPLIEFAYNNSFQSSIGMAPYEALYGRPCRSPMCWMESGEASLIGPELVQETTDKIRVIRDRLLAAQSRQKSYADHRRRPLEFQIGDHVFLRVTPRKGVFRFGKRGKLAPRYVGPFEILQKIGEVAYKLALPPQLSEDVTYEEGPRQILDKKEKVLRTKIIPLVKVSWDHHGVEGATWELESDMRNKYPELFTDSWFCVVEMVYGVIALQEGYGIITDHIQRIYWWRSAYVMLRPYHLIYCLCGTVGPWVKVPKALEEDTPMWVYGVGPAPGF</sequence>
<dbReference type="Pfam" id="PF17921">
    <property type="entry name" value="Integrase_H2C2"/>
    <property type="match status" value="1"/>
</dbReference>
<dbReference type="SUPFAM" id="SSF53098">
    <property type="entry name" value="Ribonuclease H-like"/>
    <property type="match status" value="1"/>
</dbReference>
<accession>A0A438FQH6</accession>
<dbReference type="Gene3D" id="1.10.340.70">
    <property type="match status" value="1"/>
</dbReference>
<dbReference type="GO" id="GO:0003676">
    <property type="term" value="F:nucleic acid binding"/>
    <property type="evidence" value="ECO:0007669"/>
    <property type="project" value="InterPro"/>
</dbReference>
<dbReference type="InterPro" id="IPR001584">
    <property type="entry name" value="Integrase_cat-core"/>
</dbReference>
<dbReference type="InterPro" id="IPR056924">
    <property type="entry name" value="SH3_Tf2-1"/>
</dbReference>
<dbReference type="Proteomes" id="UP000288805">
    <property type="component" value="Unassembled WGS sequence"/>
</dbReference>
<comment type="caution">
    <text evidence="2">The sequence shown here is derived from an EMBL/GenBank/DDBJ whole genome shotgun (WGS) entry which is preliminary data.</text>
</comment>
<protein>
    <submittedName>
        <fullName evidence="2">Transposon Ty3-I Gag-Pol polyprotein</fullName>
    </submittedName>
</protein>
<dbReference type="InterPro" id="IPR036397">
    <property type="entry name" value="RNaseH_sf"/>
</dbReference>
<dbReference type="Gene3D" id="3.30.420.10">
    <property type="entry name" value="Ribonuclease H-like superfamily/Ribonuclease H"/>
    <property type="match status" value="1"/>
</dbReference>
<dbReference type="Pfam" id="PF24626">
    <property type="entry name" value="SH3_Tf2-1"/>
    <property type="match status" value="1"/>
</dbReference>
<dbReference type="PROSITE" id="PS50994">
    <property type="entry name" value="INTEGRASE"/>
    <property type="match status" value="1"/>
</dbReference>
<dbReference type="EMBL" id="QGNW01000782">
    <property type="protein sequence ID" value="RVW62209.1"/>
    <property type="molecule type" value="Genomic_DNA"/>
</dbReference>
<dbReference type="InterPro" id="IPR041588">
    <property type="entry name" value="Integrase_H2C2"/>
</dbReference>
<dbReference type="FunFam" id="1.10.340.70:FF:000001">
    <property type="entry name" value="Retrovirus-related Pol polyprotein from transposon gypsy-like Protein"/>
    <property type="match status" value="1"/>
</dbReference>
<dbReference type="PANTHER" id="PTHR45835">
    <property type="entry name" value="YALI0A06105P"/>
    <property type="match status" value="1"/>
</dbReference>
<reference evidence="2 3" key="1">
    <citation type="journal article" date="2018" name="PLoS Genet.">
        <title>Population sequencing reveals clonal diversity and ancestral inbreeding in the grapevine cultivar Chardonnay.</title>
        <authorList>
            <person name="Roach M.J."/>
            <person name="Johnson D.L."/>
            <person name="Bohlmann J."/>
            <person name="van Vuuren H.J."/>
            <person name="Jones S.J."/>
            <person name="Pretorius I.S."/>
            <person name="Schmidt S.A."/>
            <person name="Borneman A.R."/>
        </authorList>
    </citation>
    <scope>NUCLEOTIDE SEQUENCE [LARGE SCALE GENOMIC DNA]</scope>
    <source>
        <strain evidence="3">cv. Chardonnay</strain>
        <tissue evidence="2">Leaf</tissue>
    </source>
</reference>
<dbReference type="AlphaFoldDB" id="A0A438FQH6"/>
<organism evidence="2 3">
    <name type="scientific">Vitis vinifera</name>
    <name type="common">Grape</name>
    <dbReference type="NCBI Taxonomy" id="29760"/>
    <lineage>
        <taxon>Eukaryota</taxon>
        <taxon>Viridiplantae</taxon>
        <taxon>Streptophyta</taxon>
        <taxon>Embryophyta</taxon>
        <taxon>Tracheophyta</taxon>
        <taxon>Spermatophyta</taxon>
        <taxon>Magnoliopsida</taxon>
        <taxon>eudicotyledons</taxon>
        <taxon>Gunneridae</taxon>
        <taxon>Pentapetalae</taxon>
        <taxon>rosids</taxon>
        <taxon>Vitales</taxon>
        <taxon>Vitaceae</taxon>
        <taxon>Viteae</taxon>
        <taxon>Vitis</taxon>
    </lineage>
</organism>
<proteinExistence type="predicted"/>
<name>A0A438FQH6_VITVI</name>
<dbReference type="InterPro" id="IPR012337">
    <property type="entry name" value="RNaseH-like_sf"/>
</dbReference>
<dbReference type="PANTHER" id="PTHR45835:SF99">
    <property type="entry name" value="CHROMO DOMAIN-CONTAINING PROTEIN-RELATED"/>
    <property type="match status" value="1"/>
</dbReference>
<evidence type="ECO:0000313" key="3">
    <source>
        <dbReference type="Proteomes" id="UP000288805"/>
    </source>
</evidence>
<evidence type="ECO:0000313" key="2">
    <source>
        <dbReference type="EMBL" id="RVW62209.1"/>
    </source>
</evidence>